<organism evidence="3 4">
    <name type="scientific">Tahibacter amnicola</name>
    <dbReference type="NCBI Taxonomy" id="2976241"/>
    <lineage>
        <taxon>Bacteria</taxon>
        <taxon>Pseudomonadati</taxon>
        <taxon>Pseudomonadota</taxon>
        <taxon>Gammaproteobacteria</taxon>
        <taxon>Lysobacterales</taxon>
        <taxon>Rhodanobacteraceae</taxon>
        <taxon>Tahibacter</taxon>
    </lineage>
</organism>
<keyword evidence="4" id="KW-1185">Reference proteome</keyword>
<sequence>MRPISLLGTLTLLCAVLTGCAEPSSSRKEAPALTEFLVSPVRVTAHSGTDDLLSAGLGLDGLRRATPPHFTDPESPTPQELRRRAIWTNWRGIADLAPGGGYSDVYGAVPNVPGGEWQALARVPGASQPHRVLVQVPEQFDAEKRCVVVTASSGSRGIYGAIALAGAWGLPRGCAVAYTDKGAGTGYFDSDSDTGVTLDGTRASAGSGLEFDPPLAGLPHSVLFKHAHSGDNPEADWGRHVLQAAEFALAVLSQARPDLPAFHFSNTRVIAVGLSNGAGAVLRAAELDKEGRLAGVVAIAPNIYPGVPDARPLFDYATEAALYQPCALAHARFDTVALARPGGAVSPVALARCTALHECGLLVATTPTAQAAEAYERLRQSGWTDAALEAGALSVAFDLWRSIAVTYASAYGRFGVISPCGYSFAALTPQAVPRASLPAERLSWAADGSGIPSPPSIGLVDTQAQGNDPALPGLLCLRELWTGNSENAQRVKTGVAATRAQLPREGLPLILVHGADDGLVPAVFSGEAYVRWLEGEGRPVSYWAVSNSQHFDGFLGLPPLATRYVPLMPYAYRALDALWRHVAEGVALPRGATIQTRPRVARGPLAAPLQADDLGATP</sequence>
<keyword evidence="2" id="KW-0732">Signal</keyword>
<dbReference type="Proteomes" id="UP001064632">
    <property type="component" value="Chromosome"/>
</dbReference>
<reference evidence="3" key="1">
    <citation type="submission" date="2022-09" db="EMBL/GenBank/DDBJ databases">
        <title>Tahibacter sp. nov., isolated from a fresh water.</title>
        <authorList>
            <person name="Baek J.H."/>
            <person name="Lee J.K."/>
            <person name="Kim J.M."/>
            <person name="Jeon C.O."/>
        </authorList>
    </citation>
    <scope>NUCLEOTIDE SEQUENCE</scope>
    <source>
        <strain evidence="3">W38</strain>
    </source>
</reference>
<dbReference type="PROSITE" id="PS51257">
    <property type="entry name" value="PROKAR_LIPOPROTEIN"/>
    <property type="match status" value="1"/>
</dbReference>
<keyword evidence="1 3" id="KW-0378">Hydrolase</keyword>
<dbReference type="InterPro" id="IPR016582">
    <property type="entry name" value="OHBut_olig_hydro_put"/>
</dbReference>
<dbReference type="InterPro" id="IPR029058">
    <property type="entry name" value="AB_hydrolase_fold"/>
</dbReference>
<evidence type="ECO:0000313" key="4">
    <source>
        <dbReference type="Proteomes" id="UP001064632"/>
    </source>
</evidence>
<feature type="chain" id="PRO_5046250634" evidence="2">
    <location>
        <begin position="22"/>
        <end position="618"/>
    </location>
</feature>
<dbReference type="EMBL" id="CP104694">
    <property type="protein sequence ID" value="UXI69808.1"/>
    <property type="molecule type" value="Genomic_DNA"/>
</dbReference>
<gene>
    <name evidence="3" type="ORF">N4264_09320</name>
</gene>
<protein>
    <submittedName>
        <fullName evidence="3">D-(-)-3-hydroxybutyrate oligomer hydrolase</fullName>
    </submittedName>
</protein>
<accession>A0ABY6BK85</accession>
<dbReference type="Pfam" id="PF10605">
    <property type="entry name" value="3HBOH"/>
    <property type="match status" value="1"/>
</dbReference>
<evidence type="ECO:0000256" key="1">
    <source>
        <dbReference type="ARBA" id="ARBA00022801"/>
    </source>
</evidence>
<dbReference type="Gene3D" id="3.40.50.1820">
    <property type="entry name" value="alpha/beta hydrolase"/>
    <property type="match status" value="1"/>
</dbReference>
<evidence type="ECO:0000256" key="2">
    <source>
        <dbReference type="SAM" id="SignalP"/>
    </source>
</evidence>
<name>A0ABY6BK85_9GAMM</name>
<proteinExistence type="predicted"/>
<dbReference type="SUPFAM" id="SSF53474">
    <property type="entry name" value="alpha/beta-Hydrolases"/>
    <property type="match status" value="1"/>
</dbReference>
<dbReference type="GO" id="GO:0016787">
    <property type="term" value="F:hydrolase activity"/>
    <property type="evidence" value="ECO:0007669"/>
    <property type="project" value="UniProtKB-KW"/>
</dbReference>
<feature type="signal peptide" evidence="2">
    <location>
        <begin position="1"/>
        <end position="21"/>
    </location>
</feature>
<evidence type="ECO:0000313" key="3">
    <source>
        <dbReference type="EMBL" id="UXI69808.1"/>
    </source>
</evidence>